<dbReference type="RefSeq" id="WP_004905228.1">
    <property type="nucleotide sequence ID" value="NZ_BJJW01000002.1"/>
</dbReference>
<evidence type="ECO:0000256" key="1">
    <source>
        <dbReference type="SAM" id="MobiDB-lite"/>
    </source>
</evidence>
<dbReference type="Proteomes" id="UP000323274">
    <property type="component" value="Unassembled WGS sequence"/>
</dbReference>
<evidence type="ECO:0000313" key="4">
    <source>
        <dbReference type="Proteomes" id="UP000323274"/>
    </source>
</evidence>
<organism evidence="3 4">
    <name type="scientific">Leuconostoc citreum</name>
    <dbReference type="NCBI Taxonomy" id="33964"/>
    <lineage>
        <taxon>Bacteria</taxon>
        <taxon>Bacillati</taxon>
        <taxon>Bacillota</taxon>
        <taxon>Bacilli</taxon>
        <taxon>Lactobacillales</taxon>
        <taxon>Lactobacillaceae</taxon>
        <taxon>Leuconostoc</taxon>
    </lineage>
</organism>
<keyword evidence="2" id="KW-0812">Transmembrane</keyword>
<proteinExistence type="predicted"/>
<accession>A0A5A5TWP3</accession>
<reference evidence="3 4" key="1">
    <citation type="submission" date="2019-04" db="EMBL/GenBank/DDBJ databases">
        <title>A pseudo-fructophilic Leuconostoc citreum strain F192-5 isolated from peel of satsuma mandarin: the first report for isolation and characterization of strain-dependent fructophilic-like characteristics.</title>
        <authorList>
            <person name="Maeno S."/>
            <person name="Tanizawa Y."/>
            <person name="Kajikawa A."/>
            <person name="Kanesaki Y."/>
            <person name="Kubota E."/>
            <person name="Arita M."/>
            <person name="Leon D."/>
            <person name="Endo A."/>
        </authorList>
    </citation>
    <scope>NUCLEOTIDE SEQUENCE [LARGE SCALE GENOMIC DNA]</scope>
    <source>
        <strain evidence="3 4">F192-5</strain>
    </source>
</reference>
<dbReference type="EMBL" id="BJJW01000002">
    <property type="protein sequence ID" value="GDZ82950.1"/>
    <property type="molecule type" value="Genomic_DNA"/>
</dbReference>
<evidence type="ECO:0000313" key="3">
    <source>
        <dbReference type="EMBL" id="GDZ82950.1"/>
    </source>
</evidence>
<keyword evidence="2" id="KW-0472">Membrane</keyword>
<gene>
    <name evidence="3" type="ORF">LCIT_01920</name>
</gene>
<comment type="caution">
    <text evidence="3">The sequence shown here is derived from an EMBL/GenBank/DDBJ whole genome shotgun (WGS) entry which is preliminary data.</text>
</comment>
<name>A0A5A5TWP3_LEUCI</name>
<sequence>MTDNNYHRPKFRQKRHRVRNTFIGVAALLIISLVVFIIVGYASSPKTTAPIAQKSVQSKTIDETIDSGSSQNGQSAESSQPASSSRSESSASSSSHQNASSRQDKQDDSIKESAQLKGKSISEAINWAKAHGRYYSWSITSGGQDAIVTSVHDDGHNISFVASAK</sequence>
<feature type="compositionally biased region" description="Basic and acidic residues" evidence="1">
    <location>
        <begin position="102"/>
        <end position="111"/>
    </location>
</feature>
<evidence type="ECO:0000256" key="2">
    <source>
        <dbReference type="SAM" id="Phobius"/>
    </source>
</evidence>
<feature type="compositionally biased region" description="Low complexity" evidence="1">
    <location>
        <begin position="74"/>
        <end position="101"/>
    </location>
</feature>
<keyword evidence="2" id="KW-1133">Transmembrane helix</keyword>
<feature type="transmembrane region" description="Helical" evidence="2">
    <location>
        <begin position="21"/>
        <end position="42"/>
    </location>
</feature>
<dbReference type="OMA" id="RYYSWSI"/>
<dbReference type="AlphaFoldDB" id="A0A5A5TWP3"/>
<protein>
    <submittedName>
        <fullName evidence="3">Uncharacterized protein</fullName>
    </submittedName>
</protein>
<feature type="region of interest" description="Disordered" evidence="1">
    <location>
        <begin position="50"/>
        <end position="115"/>
    </location>
</feature>